<dbReference type="GO" id="GO:0004497">
    <property type="term" value="F:monooxygenase activity"/>
    <property type="evidence" value="ECO:0007669"/>
    <property type="project" value="UniProtKB-KW"/>
</dbReference>
<dbReference type="PANTHER" id="PTHR30137:SF8">
    <property type="entry name" value="BLR5498 PROTEIN"/>
    <property type="match status" value="1"/>
</dbReference>
<dbReference type="EMBL" id="BMQA01000025">
    <property type="protein sequence ID" value="GGJ40622.1"/>
    <property type="molecule type" value="Genomic_DNA"/>
</dbReference>
<organism evidence="4 5">
    <name type="scientific">Streptomyces brasiliensis</name>
    <dbReference type="NCBI Taxonomy" id="1954"/>
    <lineage>
        <taxon>Bacteria</taxon>
        <taxon>Bacillati</taxon>
        <taxon>Actinomycetota</taxon>
        <taxon>Actinomycetes</taxon>
        <taxon>Kitasatosporales</taxon>
        <taxon>Streptomycetaceae</taxon>
        <taxon>Streptomyces</taxon>
    </lineage>
</organism>
<dbReference type="Proteomes" id="UP000657574">
    <property type="component" value="Unassembled WGS sequence"/>
</dbReference>
<proteinExistence type="predicted"/>
<feature type="domain" description="Luciferase-like" evidence="3">
    <location>
        <begin position="28"/>
        <end position="174"/>
    </location>
</feature>
<keyword evidence="1" id="KW-0560">Oxidoreductase</keyword>
<evidence type="ECO:0000313" key="5">
    <source>
        <dbReference type="Proteomes" id="UP000657574"/>
    </source>
</evidence>
<dbReference type="GO" id="GO:0016705">
    <property type="term" value="F:oxidoreductase activity, acting on paired donors, with incorporation or reduction of molecular oxygen"/>
    <property type="evidence" value="ECO:0007669"/>
    <property type="project" value="InterPro"/>
</dbReference>
<evidence type="ECO:0000259" key="3">
    <source>
        <dbReference type="Pfam" id="PF00296"/>
    </source>
</evidence>
<protein>
    <recommendedName>
        <fullName evidence="3">Luciferase-like domain-containing protein</fullName>
    </recommendedName>
</protein>
<comment type="caution">
    <text evidence="4">The sequence shown here is derived from an EMBL/GenBank/DDBJ whole genome shotgun (WGS) entry which is preliminary data.</text>
</comment>
<name>A0A917L3Q8_9ACTN</name>
<dbReference type="InterPro" id="IPR011251">
    <property type="entry name" value="Luciferase-like_dom"/>
</dbReference>
<dbReference type="Pfam" id="PF00296">
    <property type="entry name" value="Bac_luciferase"/>
    <property type="match status" value="1"/>
</dbReference>
<evidence type="ECO:0000313" key="4">
    <source>
        <dbReference type="EMBL" id="GGJ40622.1"/>
    </source>
</evidence>
<dbReference type="InterPro" id="IPR050766">
    <property type="entry name" value="Bact_Lucif_Oxidored"/>
</dbReference>
<dbReference type="InterPro" id="IPR036661">
    <property type="entry name" value="Luciferase-like_sf"/>
</dbReference>
<keyword evidence="2" id="KW-0503">Monooxygenase</keyword>
<gene>
    <name evidence="4" type="ORF">GCM10010121_059560</name>
</gene>
<keyword evidence="5" id="KW-1185">Reference proteome</keyword>
<evidence type="ECO:0000256" key="2">
    <source>
        <dbReference type="ARBA" id="ARBA00023033"/>
    </source>
</evidence>
<dbReference type="AlphaFoldDB" id="A0A917L3Q8"/>
<dbReference type="PANTHER" id="PTHR30137">
    <property type="entry name" value="LUCIFERASE-LIKE MONOOXYGENASE"/>
    <property type="match status" value="1"/>
</dbReference>
<sequence>MAHCRVPWQNQAPLGPVSACPLSGRRLLNGLRVFPHTESGTIPTWVGVGGSPESVVRTARHGFALMLAIIGGDVARFAPFSELFGRALAEFGQPVRPVGVHAPGHVAATDEQAWEEFLPHLEKTMRKVSAERGFRPPTRAELMRDVAPGGALHVGSPETVARKIADSLRTLGATRFDLKYGMAGMAHAHVL</sequence>
<accession>A0A917L3Q8</accession>
<reference evidence="4" key="1">
    <citation type="journal article" date="2014" name="Int. J. Syst. Evol. Microbiol.">
        <title>Complete genome sequence of Corynebacterium casei LMG S-19264T (=DSM 44701T), isolated from a smear-ripened cheese.</title>
        <authorList>
            <consortium name="US DOE Joint Genome Institute (JGI-PGF)"/>
            <person name="Walter F."/>
            <person name="Albersmeier A."/>
            <person name="Kalinowski J."/>
            <person name="Ruckert C."/>
        </authorList>
    </citation>
    <scope>NUCLEOTIDE SEQUENCE</scope>
    <source>
        <strain evidence="4">JCM 3086</strain>
    </source>
</reference>
<dbReference type="SUPFAM" id="SSF51679">
    <property type="entry name" value="Bacterial luciferase-like"/>
    <property type="match status" value="1"/>
</dbReference>
<evidence type="ECO:0000256" key="1">
    <source>
        <dbReference type="ARBA" id="ARBA00023002"/>
    </source>
</evidence>
<dbReference type="Gene3D" id="3.20.20.30">
    <property type="entry name" value="Luciferase-like domain"/>
    <property type="match status" value="1"/>
</dbReference>
<reference evidence="4" key="2">
    <citation type="submission" date="2020-09" db="EMBL/GenBank/DDBJ databases">
        <authorList>
            <person name="Sun Q."/>
            <person name="Ohkuma M."/>
        </authorList>
    </citation>
    <scope>NUCLEOTIDE SEQUENCE</scope>
    <source>
        <strain evidence="4">JCM 3086</strain>
    </source>
</reference>
<dbReference type="GO" id="GO:0005829">
    <property type="term" value="C:cytosol"/>
    <property type="evidence" value="ECO:0007669"/>
    <property type="project" value="TreeGrafter"/>
</dbReference>